<dbReference type="SMART" id="SM00724">
    <property type="entry name" value="TLC"/>
    <property type="match status" value="1"/>
</dbReference>
<dbReference type="OrthoDB" id="10266980at2759"/>
<feature type="transmembrane region" description="Helical" evidence="7">
    <location>
        <begin position="36"/>
        <end position="60"/>
    </location>
</feature>
<dbReference type="PANTHER" id="PTHR13439">
    <property type="entry name" value="CT120 PROTEIN"/>
    <property type="match status" value="1"/>
</dbReference>
<evidence type="ECO:0000256" key="6">
    <source>
        <dbReference type="SAM" id="MobiDB-lite"/>
    </source>
</evidence>
<reference evidence="10" key="1">
    <citation type="submission" date="2016-02" db="EMBL/GenBank/DDBJ databases">
        <title>Draft genome sequence of Microdochium bolleyi, a fungal endophyte of beachgrass.</title>
        <authorList>
            <consortium name="DOE Joint Genome Institute"/>
            <person name="David A.S."/>
            <person name="May G."/>
            <person name="Haridas S."/>
            <person name="Lim J."/>
            <person name="Wang M."/>
            <person name="Labutti K."/>
            <person name="Lipzen A."/>
            <person name="Barry K."/>
            <person name="Grigoriev I.V."/>
        </authorList>
    </citation>
    <scope>NUCLEOTIDE SEQUENCE [LARGE SCALE GENOMIC DNA]</scope>
    <source>
        <strain evidence="10">J235TASD1</strain>
    </source>
</reference>
<evidence type="ECO:0000256" key="4">
    <source>
        <dbReference type="ARBA" id="ARBA00023136"/>
    </source>
</evidence>
<feature type="transmembrane region" description="Helical" evidence="7">
    <location>
        <begin position="72"/>
        <end position="96"/>
    </location>
</feature>
<dbReference type="STRING" id="196109.A0A136J4K6"/>
<dbReference type="FunCoup" id="A0A136J4K6">
    <property type="interactions" value="83"/>
</dbReference>
<dbReference type="EMBL" id="KQ964249">
    <property type="protein sequence ID" value="KXJ92148.1"/>
    <property type="molecule type" value="Genomic_DNA"/>
</dbReference>
<keyword evidence="4 5" id="KW-0472">Membrane</keyword>
<feature type="region of interest" description="Disordered" evidence="6">
    <location>
        <begin position="315"/>
        <end position="361"/>
    </location>
</feature>
<feature type="transmembrane region" description="Helical" evidence="7">
    <location>
        <begin position="141"/>
        <end position="159"/>
    </location>
</feature>
<dbReference type="InParanoid" id="A0A136J4K6"/>
<feature type="domain" description="TLC" evidence="8">
    <location>
        <begin position="69"/>
        <end position="305"/>
    </location>
</feature>
<evidence type="ECO:0000313" key="10">
    <source>
        <dbReference type="Proteomes" id="UP000070501"/>
    </source>
</evidence>
<feature type="transmembrane region" description="Helical" evidence="7">
    <location>
        <begin position="272"/>
        <end position="294"/>
    </location>
</feature>
<dbReference type="PROSITE" id="PS50922">
    <property type="entry name" value="TLC"/>
    <property type="match status" value="1"/>
</dbReference>
<evidence type="ECO:0000256" key="1">
    <source>
        <dbReference type="ARBA" id="ARBA00004141"/>
    </source>
</evidence>
<keyword evidence="2 5" id="KW-0812">Transmembrane</keyword>
<evidence type="ECO:0000256" key="2">
    <source>
        <dbReference type="ARBA" id="ARBA00022692"/>
    </source>
</evidence>
<dbReference type="InterPro" id="IPR006634">
    <property type="entry name" value="TLC-dom"/>
</dbReference>
<keyword evidence="3 7" id="KW-1133">Transmembrane helix</keyword>
<feature type="compositionally biased region" description="Acidic residues" evidence="6">
    <location>
        <begin position="351"/>
        <end position="361"/>
    </location>
</feature>
<feature type="transmembrane region" description="Helical" evidence="7">
    <location>
        <begin position="200"/>
        <end position="217"/>
    </location>
</feature>
<comment type="subcellular location">
    <subcellularLocation>
        <location evidence="1">Membrane</location>
        <topology evidence="1">Multi-pass membrane protein</topology>
    </subcellularLocation>
</comment>
<accession>A0A136J4K6</accession>
<feature type="transmembrane region" description="Helical" evidence="7">
    <location>
        <begin position="116"/>
        <end position="134"/>
    </location>
</feature>
<evidence type="ECO:0000313" key="9">
    <source>
        <dbReference type="EMBL" id="KXJ92148.1"/>
    </source>
</evidence>
<gene>
    <name evidence="9" type="ORF">Micbo1qcDRAFT_233458</name>
</gene>
<keyword evidence="10" id="KW-1185">Reference proteome</keyword>
<dbReference type="GO" id="GO:0055088">
    <property type="term" value="P:lipid homeostasis"/>
    <property type="evidence" value="ECO:0007669"/>
    <property type="project" value="TreeGrafter"/>
</dbReference>
<dbReference type="InterPro" id="IPR050846">
    <property type="entry name" value="TLCD"/>
</dbReference>
<organism evidence="9 10">
    <name type="scientific">Microdochium bolleyi</name>
    <dbReference type="NCBI Taxonomy" id="196109"/>
    <lineage>
        <taxon>Eukaryota</taxon>
        <taxon>Fungi</taxon>
        <taxon>Dikarya</taxon>
        <taxon>Ascomycota</taxon>
        <taxon>Pezizomycotina</taxon>
        <taxon>Sordariomycetes</taxon>
        <taxon>Xylariomycetidae</taxon>
        <taxon>Xylariales</taxon>
        <taxon>Microdochiaceae</taxon>
        <taxon>Microdochium</taxon>
    </lineage>
</organism>
<dbReference type="Pfam" id="PF03798">
    <property type="entry name" value="TRAM_LAG1_CLN8"/>
    <property type="match status" value="1"/>
</dbReference>
<dbReference type="AlphaFoldDB" id="A0A136J4K6"/>
<proteinExistence type="predicted"/>
<dbReference type="GO" id="GO:0005783">
    <property type="term" value="C:endoplasmic reticulum"/>
    <property type="evidence" value="ECO:0007669"/>
    <property type="project" value="TreeGrafter"/>
</dbReference>
<dbReference type="GO" id="GO:0016020">
    <property type="term" value="C:membrane"/>
    <property type="evidence" value="ECO:0007669"/>
    <property type="project" value="UniProtKB-SubCell"/>
</dbReference>
<name>A0A136J4K6_9PEZI</name>
<evidence type="ECO:0000256" key="7">
    <source>
        <dbReference type="SAM" id="Phobius"/>
    </source>
</evidence>
<evidence type="ECO:0000256" key="5">
    <source>
        <dbReference type="PROSITE-ProRule" id="PRU00205"/>
    </source>
</evidence>
<feature type="compositionally biased region" description="Basic and acidic residues" evidence="6">
    <location>
        <begin position="315"/>
        <end position="324"/>
    </location>
</feature>
<sequence length="361" mass="40245">MKDFFIIPPSRVLSRAVQPLADYFSLPTLPLHIHEIVIMASFYHFVAVVISPLVSHIVFPGKYEALSPTKKLSWDVHVVSFIQSSLINILAIYVLFNDQEVKDMDLEERLWGYDGAAAMIQACAAGYFLWDLIMTASNVRVFGVGMLAHAICALLVYSIGFRPFVNYYSCNFILWELSSPFLNIHWFCDKLGATGGKVQLYNGFILIGTFFSCRLVWGTLNSYWVAKDILAGLNATPTVITALAAKEGAGVVLPASYAQTMIYVNENTTVPLWLASVYIAANLTLNSLNFYWFFKMIDAIRKRFDTPGEKVKAKEEIEAKDKTSVAKGATTALDGPTTELKMRPRRGTLLDGEEPEQPPPT</sequence>
<evidence type="ECO:0000256" key="3">
    <source>
        <dbReference type="ARBA" id="ARBA00022989"/>
    </source>
</evidence>
<protein>
    <submittedName>
        <fullName evidence="9">DUF887 domain-containing protein</fullName>
    </submittedName>
</protein>
<dbReference type="PANTHER" id="PTHR13439:SF0">
    <property type="entry name" value="TOPOISOMERASE I DAMAGE AFFECTED PROTEIN 4"/>
    <property type="match status" value="1"/>
</dbReference>
<dbReference type="Proteomes" id="UP000070501">
    <property type="component" value="Unassembled WGS sequence"/>
</dbReference>
<evidence type="ECO:0000259" key="8">
    <source>
        <dbReference type="PROSITE" id="PS50922"/>
    </source>
</evidence>